<reference evidence="2 3" key="1">
    <citation type="submission" date="2015-06" db="EMBL/GenBank/DDBJ databases">
        <title>Draft genome sequence of an Alphaproteobacteria species associated to the Mediterranean sponge Oscarella lobularis.</title>
        <authorList>
            <person name="Jourda C."/>
            <person name="Santini S."/>
            <person name="Claverie J.-M."/>
        </authorList>
    </citation>
    <scope>NUCLEOTIDE SEQUENCE [LARGE SCALE GENOMIC DNA]</scope>
    <source>
        <strain evidence="2">IGS</strain>
    </source>
</reference>
<comment type="caution">
    <text evidence="2">The sequence shown here is derived from an EMBL/GenBank/DDBJ whole genome shotgun (WGS) entry which is preliminary data.</text>
</comment>
<sequence length="116" mass="13298">MQQIEGLGLHEIITETPWTPGRTSFTGVLMRDLLADAGAQGDVISAVALNDYSVDIPISDFDRYNVIMATKMNGEYLTIRNRGPLWVIYPYSDVRSLRNELFYTRSIWQLRSIEIR</sequence>
<dbReference type="SUPFAM" id="SSF56524">
    <property type="entry name" value="Oxidoreductase molybdopterin-binding domain"/>
    <property type="match status" value="1"/>
</dbReference>
<dbReference type="InterPro" id="IPR000572">
    <property type="entry name" value="OxRdtase_Mopterin-bd_dom"/>
</dbReference>
<evidence type="ECO:0000313" key="2">
    <source>
        <dbReference type="EMBL" id="KMW59149.1"/>
    </source>
</evidence>
<keyword evidence="3" id="KW-1185">Reference proteome</keyword>
<name>A0A0J9EBU5_9RHOB</name>
<accession>A0A0J9EBU5</accession>
<dbReference type="Proteomes" id="UP000037178">
    <property type="component" value="Unassembled WGS sequence"/>
</dbReference>
<dbReference type="Pfam" id="PF00174">
    <property type="entry name" value="Oxidored_molyb"/>
    <property type="match status" value="1"/>
</dbReference>
<dbReference type="InterPro" id="IPR036374">
    <property type="entry name" value="OxRdtase_Mopterin-bd_sf"/>
</dbReference>
<gene>
    <name evidence="2" type="ORF">AIOL_004130</name>
</gene>
<dbReference type="STRING" id="1675527.AIOL_004130"/>
<proteinExistence type="predicted"/>
<evidence type="ECO:0000259" key="1">
    <source>
        <dbReference type="Pfam" id="PF00174"/>
    </source>
</evidence>
<dbReference type="EMBL" id="LFTY01000002">
    <property type="protein sequence ID" value="KMW59149.1"/>
    <property type="molecule type" value="Genomic_DNA"/>
</dbReference>
<dbReference type="AlphaFoldDB" id="A0A0J9EBU5"/>
<organism evidence="2 3">
    <name type="scientific">Candidatus Rhodobacter oscarellae</name>
    <dbReference type="NCBI Taxonomy" id="1675527"/>
    <lineage>
        <taxon>Bacteria</taxon>
        <taxon>Pseudomonadati</taxon>
        <taxon>Pseudomonadota</taxon>
        <taxon>Alphaproteobacteria</taxon>
        <taxon>Rhodobacterales</taxon>
        <taxon>Rhodobacter group</taxon>
        <taxon>Rhodobacter</taxon>
    </lineage>
</organism>
<dbReference type="PATRIC" id="fig|1675527.3.peg.4329"/>
<evidence type="ECO:0000313" key="3">
    <source>
        <dbReference type="Proteomes" id="UP000037178"/>
    </source>
</evidence>
<dbReference type="Gene3D" id="3.90.420.10">
    <property type="entry name" value="Oxidoreductase, molybdopterin-binding domain"/>
    <property type="match status" value="1"/>
</dbReference>
<feature type="domain" description="Oxidoreductase molybdopterin-binding" evidence="1">
    <location>
        <begin position="16"/>
        <end position="90"/>
    </location>
</feature>
<protein>
    <recommendedName>
        <fullName evidence="1">Oxidoreductase molybdopterin-binding domain-containing protein</fullName>
    </recommendedName>
</protein>